<reference evidence="1 2" key="1">
    <citation type="submission" date="2018-04" db="EMBL/GenBank/DDBJ databases">
        <title>The genome of golden apple snail Pomacea canaliculata provides insight into stress tolerance and invasive adaptation.</title>
        <authorList>
            <person name="Liu C."/>
            <person name="Liu B."/>
            <person name="Ren Y."/>
            <person name="Zhang Y."/>
            <person name="Wang H."/>
            <person name="Li S."/>
            <person name="Jiang F."/>
            <person name="Yin L."/>
            <person name="Zhang G."/>
            <person name="Qian W."/>
            <person name="Fan W."/>
        </authorList>
    </citation>
    <scope>NUCLEOTIDE SEQUENCE [LARGE SCALE GENOMIC DNA]</scope>
    <source>
        <strain evidence="1">SZHN2017</strain>
        <tissue evidence="1">Muscle</tissue>
    </source>
</reference>
<gene>
    <name evidence="1" type="ORF">C0Q70_14731</name>
</gene>
<comment type="caution">
    <text evidence="1">The sequence shown here is derived from an EMBL/GenBank/DDBJ whole genome shotgun (WGS) entry which is preliminary data.</text>
</comment>
<proteinExistence type="predicted"/>
<sequence>MPLIVLRPNSNILSNKYTVLMAIYIVDGRETGSRYYNEDLRVLGEGCGPRFSRCWIRCARRME</sequence>
<name>A0A2T7NSW0_POMCA</name>
<evidence type="ECO:0000313" key="2">
    <source>
        <dbReference type="Proteomes" id="UP000245119"/>
    </source>
</evidence>
<accession>A0A2T7NSW0</accession>
<dbReference type="AlphaFoldDB" id="A0A2T7NSW0"/>
<dbReference type="Proteomes" id="UP000245119">
    <property type="component" value="Linkage Group LG9"/>
</dbReference>
<organism evidence="1 2">
    <name type="scientific">Pomacea canaliculata</name>
    <name type="common">Golden apple snail</name>
    <dbReference type="NCBI Taxonomy" id="400727"/>
    <lineage>
        <taxon>Eukaryota</taxon>
        <taxon>Metazoa</taxon>
        <taxon>Spiralia</taxon>
        <taxon>Lophotrochozoa</taxon>
        <taxon>Mollusca</taxon>
        <taxon>Gastropoda</taxon>
        <taxon>Caenogastropoda</taxon>
        <taxon>Architaenioglossa</taxon>
        <taxon>Ampullarioidea</taxon>
        <taxon>Ampullariidae</taxon>
        <taxon>Pomacea</taxon>
    </lineage>
</organism>
<evidence type="ECO:0000313" key="1">
    <source>
        <dbReference type="EMBL" id="PVD24260.1"/>
    </source>
</evidence>
<protein>
    <submittedName>
        <fullName evidence="1">Uncharacterized protein</fullName>
    </submittedName>
</protein>
<dbReference type="EMBL" id="PZQS01000009">
    <property type="protein sequence ID" value="PVD24260.1"/>
    <property type="molecule type" value="Genomic_DNA"/>
</dbReference>
<keyword evidence="2" id="KW-1185">Reference proteome</keyword>